<feature type="transmembrane region" description="Helical" evidence="11">
    <location>
        <begin position="73"/>
        <end position="96"/>
    </location>
</feature>
<protein>
    <recommendedName>
        <fullName evidence="5">Membrane-bound transcription factor site-2 protease</fullName>
        <ecNumber evidence="4">3.4.24.85</ecNumber>
    </recommendedName>
    <alternativeName>
        <fullName evidence="9">Endopeptidase S2P</fullName>
    </alternativeName>
</protein>
<accession>A0ABN7BBP5</accession>
<dbReference type="PANTHER" id="PTHR13325:SF3">
    <property type="entry name" value="MEMBRANE-BOUND TRANSCRIPTION FACTOR SITE-2 PROTEASE"/>
    <property type="match status" value="1"/>
</dbReference>
<feature type="transmembrane region" description="Helical" evidence="11">
    <location>
        <begin position="159"/>
        <end position="177"/>
    </location>
</feature>
<feature type="domain" description="Peptidase M50" evidence="12">
    <location>
        <begin position="133"/>
        <end position="469"/>
    </location>
</feature>
<comment type="function">
    <text evidence="10">Zinc metalloprotease that mediates intramembrane proteolysis of proteins such as ATF6, ATF6B, SREBF1/SREBP1 and SREBF2/SREBP2. Catalyzes the second step in the proteolytic activation of the sterol regulatory element-binding proteins (SREBPs) SREBF1/SREBP1 and SREBF2/SREBP2: cleaves SREBPs within the first transmembrane segment, thereby releasing the N-terminal segment with a portion of the transmembrane segment attached. Mature N-terminal SREBP fragments shuttle to the nucleus and activate gene transcription. Also mediates the second step in the proteolytic activation of the cyclic AMP-dependent transcription factor ATF-6 (ATF6 and ATF6B). Involved in intramembrane proteolysis during bone formation. In astrocytes and osteoblasts, upon DNA damage and ER stress, mediates the second step of the regulated intramembrane proteolytic activation of the transcription factor CREB3L1, leading to the inhibition of cell-cycle progression.</text>
</comment>
<gene>
    <name evidence="13" type="ORF">NTJ_13904</name>
</gene>
<evidence type="ECO:0000256" key="4">
    <source>
        <dbReference type="ARBA" id="ARBA00012347"/>
    </source>
</evidence>
<comment type="subcellular location">
    <subcellularLocation>
        <location evidence="2">Endomembrane system</location>
        <topology evidence="2">Multi-pass membrane protein</topology>
    </subcellularLocation>
</comment>
<dbReference type="GO" id="GO:0006508">
    <property type="term" value="P:proteolysis"/>
    <property type="evidence" value="ECO:0007669"/>
    <property type="project" value="UniProtKB-KW"/>
</dbReference>
<keyword evidence="6 11" id="KW-0812">Transmembrane</keyword>
<evidence type="ECO:0000256" key="7">
    <source>
        <dbReference type="ARBA" id="ARBA00022989"/>
    </source>
</evidence>
<evidence type="ECO:0000256" key="11">
    <source>
        <dbReference type="SAM" id="Phobius"/>
    </source>
</evidence>
<feature type="transmembrane region" description="Helical" evidence="11">
    <location>
        <begin position="197"/>
        <end position="218"/>
    </location>
</feature>
<keyword evidence="7 11" id="KW-1133">Transmembrane helix</keyword>
<dbReference type="PRINTS" id="PR01000">
    <property type="entry name" value="SREBPS2PTASE"/>
</dbReference>
<dbReference type="EC" id="3.4.24.85" evidence="4"/>
<feature type="transmembrane region" description="Helical" evidence="11">
    <location>
        <begin position="466"/>
        <end position="488"/>
    </location>
</feature>
<evidence type="ECO:0000256" key="10">
    <source>
        <dbReference type="ARBA" id="ARBA00045828"/>
    </source>
</evidence>
<dbReference type="GO" id="GO:0008233">
    <property type="term" value="F:peptidase activity"/>
    <property type="evidence" value="ECO:0007669"/>
    <property type="project" value="UniProtKB-KW"/>
</dbReference>
<dbReference type="PANTHER" id="PTHR13325">
    <property type="entry name" value="PROTEASE M50 MEMBRANE-BOUND TRANSCRIPTION FACTOR SITE 2 PROTEASE"/>
    <property type="match status" value="1"/>
</dbReference>
<evidence type="ECO:0000313" key="13">
    <source>
        <dbReference type="EMBL" id="BET01088.1"/>
    </source>
</evidence>
<comment type="catalytic activity">
    <reaction evidence="1">
        <text>Cleaves several transcription factors that are type-2 transmembrane proteins within membrane-spanning domains. Known substrates include sterol regulatory element-binding protein (SREBP) -1, SREBP-2 and forms of the transcriptional activator ATF6. SREBP-2 is cleaved at the site 477-DRSRILL-|-CVLTFLCLSFNPLTSLLQWGGA-505. The residues Asn-Pro, 11 residues distal to the site of cleavage in the membrane-spanning domain, are important for cleavage by S2P endopeptidase. Replacement of either of these residues does not prevent cleavage, but there is no cleavage if both of these residues are replaced.</text>
        <dbReference type="EC" id="3.4.24.85"/>
    </reaction>
</comment>
<evidence type="ECO:0000256" key="2">
    <source>
        <dbReference type="ARBA" id="ARBA00004127"/>
    </source>
</evidence>
<feature type="transmembrane region" description="Helical" evidence="11">
    <location>
        <begin position="130"/>
        <end position="147"/>
    </location>
</feature>
<evidence type="ECO:0000256" key="8">
    <source>
        <dbReference type="ARBA" id="ARBA00023136"/>
    </source>
</evidence>
<dbReference type="InterPro" id="IPR001193">
    <property type="entry name" value="MBTPS2"/>
</dbReference>
<evidence type="ECO:0000313" key="14">
    <source>
        <dbReference type="Proteomes" id="UP001307889"/>
    </source>
</evidence>
<evidence type="ECO:0000256" key="9">
    <source>
        <dbReference type="ARBA" id="ARBA00032658"/>
    </source>
</evidence>
<evidence type="ECO:0000256" key="1">
    <source>
        <dbReference type="ARBA" id="ARBA00001350"/>
    </source>
</evidence>
<reference evidence="13 14" key="1">
    <citation type="submission" date="2023-09" db="EMBL/GenBank/DDBJ databases">
        <title>Nesidiocoris tenuis whole genome shotgun sequence.</title>
        <authorList>
            <person name="Shibata T."/>
            <person name="Shimoda M."/>
            <person name="Kobayashi T."/>
            <person name="Uehara T."/>
        </authorList>
    </citation>
    <scope>NUCLEOTIDE SEQUENCE [LARGE SCALE GENOMIC DNA]</scope>
    <source>
        <strain evidence="13 14">Japan</strain>
    </source>
</reference>
<organism evidence="13 14">
    <name type="scientific">Nesidiocoris tenuis</name>
    <dbReference type="NCBI Taxonomy" id="355587"/>
    <lineage>
        <taxon>Eukaryota</taxon>
        <taxon>Metazoa</taxon>
        <taxon>Ecdysozoa</taxon>
        <taxon>Arthropoda</taxon>
        <taxon>Hexapoda</taxon>
        <taxon>Insecta</taxon>
        <taxon>Pterygota</taxon>
        <taxon>Neoptera</taxon>
        <taxon>Paraneoptera</taxon>
        <taxon>Hemiptera</taxon>
        <taxon>Heteroptera</taxon>
        <taxon>Panheteroptera</taxon>
        <taxon>Cimicomorpha</taxon>
        <taxon>Miridae</taxon>
        <taxon>Dicyphina</taxon>
        <taxon>Nesidiocoris</taxon>
    </lineage>
</organism>
<keyword evidence="8 11" id="KW-0472">Membrane</keyword>
<name>A0ABN7BBP5_9HEMI</name>
<evidence type="ECO:0000259" key="12">
    <source>
        <dbReference type="Pfam" id="PF02163"/>
    </source>
</evidence>
<feature type="transmembrane region" description="Helical" evidence="11">
    <location>
        <begin position="6"/>
        <end position="27"/>
    </location>
</feature>
<proteinExistence type="inferred from homology"/>
<dbReference type="Proteomes" id="UP001307889">
    <property type="component" value="Chromosome 12"/>
</dbReference>
<dbReference type="SUPFAM" id="SSF50156">
    <property type="entry name" value="PDZ domain-like"/>
    <property type="match status" value="1"/>
</dbReference>
<keyword evidence="13" id="KW-0645">Protease</keyword>
<dbReference type="InterPro" id="IPR036034">
    <property type="entry name" value="PDZ_sf"/>
</dbReference>
<sequence length="491" mass="54870">MLMDEFTVFLVSVLAIHCVLLFFDVVFKSCSHYPYLYFLNKTGLEVKPFQIQLFTTAFNRQIQKWGAKRPRLLAAWFNAGKYVTIVTMPMAVLLILHTTVTALRSSIHYTKSTVVVELLVPGWNLPTSDFAYYFVSLVISIVVHEMGHAVAAVREDVHLIGFSAVLFFVIPVMVTHIDPLDLLPYSRRLRIYCAGVWHNIFLALMAAVVATTLPWLLYPFFDFGTGVQVEHLIEGSPFVAEGGLILGDKIVQIDHCPVRGITSWQDCIDQAMRAPVTAGFCIPHNFIEEHDETIPAKHVSESQVECCGSNSPRHLCFEYVGTEDEPLPLPQHSCLLARKVVDLSAQTCHQVSDCPSSLHCFRPSLDNSSKLVLIRRTSGPVVLYLGNPADVYHSVTVTDFINIYKYLPSSLPDGLTKLCQYVTLLSSGLAILNVIPCFYFDGQYIMRAVTEMFAGKRIPSDTARQAVSLCITMLGTLMLVVYVLVMAINSY</sequence>
<dbReference type="InterPro" id="IPR008915">
    <property type="entry name" value="Peptidase_M50"/>
</dbReference>
<comment type="similarity">
    <text evidence="3">Belongs to the peptidase M50A family.</text>
</comment>
<dbReference type="Pfam" id="PF02163">
    <property type="entry name" value="Peptidase_M50"/>
    <property type="match status" value="1"/>
</dbReference>
<keyword evidence="14" id="KW-1185">Reference proteome</keyword>
<evidence type="ECO:0000256" key="3">
    <source>
        <dbReference type="ARBA" id="ARBA00009989"/>
    </source>
</evidence>
<evidence type="ECO:0000256" key="5">
    <source>
        <dbReference type="ARBA" id="ARBA00014400"/>
    </source>
</evidence>
<dbReference type="EMBL" id="AP028920">
    <property type="protein sequence ID" value="BET01088.1"/>
    <property type="molecule type" value="Genomic_DNA"/>
</dbReference>
<evidence type="ECO:0000256" key="6">
    <source>
        <dbReference type="ARBA" id="ARBA00022692"/>
    </source>
</evidence>
<keyword evidence="13" id="KW-0378">Hydrolase</keyword>